<dbReference type="EMBL" id="JBHSSC010000038">
    <property type="protein sequence ID" value="MFC6181511.1"/>
    <property type="molecule type" value="Genomic_DNA"/>
</dbReference>
<keyword evidence="1" id="KW-0472">Membrane</keyword>
<dbReference type="Proteomes" id="UP001596282">
    <property type="component" value="Unassembled WGS sequence"/>
</dbReference>
<sequence length="417" mass="46088">MNKSSGGIGCLGFLALAVVLGFVMEHWIWFAIGAVIIVGIIIYVVSRPETDEQKQAKAERATEIQHLKQCDLTTLAVTTTDVLLKRNEFEYYRANNVDWSEPRTHTTRVNYSGMTSSVKIMKGLYWKQGSIKPTSQKVTQNELIHTGTLILTNKRLILLQSDGSVAQITLGTIANLVPYTNGLDIMKTRGKNVALRGSLDGEAAGVVLTRLITDDYAAKKTATATPATVTSGPKIITSVTEETASTPHEPLTAQVLFDNMAKASTLDCQLNEKERFFEFSLKDVVLANIQTTYSQDCDAYADFLSEIQELRQSILENAATIDEDLPGQGYGVRAFFDPGFNTLFAQVRQGHFDYYAPDDPQFPNAAKSPADLTEQLDDQPKVATNNYDELRQLKGLLDDGIISQTEFDAKKKQLLNL</sequence>
<accession>A0ABW1S194</accession>
<proteinExistence type="predicted"/>
<dbReference type="Pfam" id="PF09851">
    <property type="entry name" value="SHOCT"/>
    <property type="match status" value="1"/>
</dbReference>
<dbReference type="RefSeq" id="WP_223876644.1">
    <property type="nucleotide sequence ID" value="NZ_BJDJ01000012.1"/>
</dbReference>
<feature type="domain" description="SHOCT" evidence="2">
    <location>
        <begin position="388"/>
        <end position="415"/>
    </location>
</feature>
<evidence type="ECO:0000259" key="2">
    <source>
        <dbReference type="Pfam" id="PF09851"/>
    </source>
</evidence>
<feature type="transmembrane region" description="Helical" evidence="1">
    <location>
        <begin position="27"/>
        <end position="45"/>
    </location>
</feature>
<name>A0ABW1S194_9LACO</name>
<keyword evidence="4" id="KW-1185">Reference proteome</keyword>
<organism evidence="3 4">
    <name type="scientific">Lactiplantibacillus daowaiensis</name>
    <dbReference type="NCBI Taxonomy" id="2559918"/>
    <lineage>
        <taxon>Bacteria</taxon>
        <taxon>Bacillati</taxon>
        <taxon>Bacillota</taxon>
        <taxon>Bacilli</taxon>
        <taxon>Lactobacillales</taxon>
        <taxon>Lactobacillaceae</taxon>
        <taxon>Lactiplantibacillus</taxon>
    </lineage>
</organism>
<keyword evidence="1" id="KW-1133">Transmembrane helix</keyword>
<keyword evidence="1" id="KW-0812">Transmembrane</keyword>
<reference evidence="4" key="1">
    <citation type="journal article" date="2019" name="Int. J. Syst. Evol. Microbiol.">
        <title>The Global Catalogue of Microorganisms (GCM) 10K type strain sequencing project: providing services to taxonomists for standard genome sequencing and annotation.</title>
        <authorList>
            <consortium name="The Broad Institute Genomics Platform"/>
            <consortium name="The Broad Institute Genome Sequencing Center for Infectious Disease"/>
            <person name="Wu L."/>
            <person name="Ma J."/>
        </authorList>
    </citation>
    <scope>NUCLEOTIDE SEQUENCE [LARGE SCALE GENOMIC DNA]</scope>
    <source>
        <strain evidence="4">CCM 8933</strain>
    </source>
</reference>
<comment type="caution">
    <text evidence="3">The sequence shown here is derived from an EMBL/GenBank/DDBJ whole genome shotgun (WGS) entry which is preliminary data.</text>
</comment>
<gene>
    <name evidence="3" type="ORF">ACFP5Y_09785</name>
</gene>
<protein>
    <submittedName>
        <fullName evidence="3">SHOCT domain-containing protein</fullName>
    </submittedName>
</protein>
<evidence type="ECO:0000256" key="1">
    <source>
        <dbReference type="SAM" id="Phobius"/>
    </source>
</evidence>
<evidence type="ECO:0000313" key="4">
    <source>
        <dbReference type="Proteomes" id="UP001596282"/>
    </source>
</evidence>
<dbReference type="InterPro" id="IPR018649">
    <property type="entry name" value="SHOCT"/>
</dbReference>
<evidence type="ECO:0000313" key="3">
    <source>
        <dbReference type="EMBL" id="MFC6181511.1"/>
    </source>
</evidence>